<dbReference type="InterPro" id="IPR001789">
    <property type="entry name" value="Sig_transdc_resp-reg_receiver"/>
</dbReference>
<dbReference type="SMART" id="SM00448">
    <property type="entry name" value="REC"/>
    <property type="match status" value="1"/>
</dbReference>
<reference evidence="4 5" key="1">
    <citation type="submission" date="2019-03" db="EMBL/GenBank/DDBJ databases">
        <title>Metabolic potential of uncultured bacteria and archaea associated with petroleum seepage in deep-sea sediments.</title>
        <authorList>
            <person name="Dong X."/>
            <person name="Hubert C."/>
        </authorList>
    </citation>
    <scope>NUCLEOTIDE SEQUENCE [LARGE SCALE GENOMIC DNA]</scope>
    <source>
        <strain evidence="4">E44_bin18</strain>
    </source>
</reference>
<evidence type="ECO:0000313" key="5">
    <source>
        <dbReference type="Proteomes" id="UP000315525"/>
    </source>
</evidence>
<gene>
    <name evidence="4" type="ORF">E3J62_03690</name>
</gene>
<organism evidence="4 5">
    <name type="scientific">candidate division TA06 bacterium</name>
    <dbReference type="NCBI Taxonomy" id="2250710"/>
    <lineage>
        <taxon>Bacteria</taxon>
        <taxon>Bacteria division TA06</taxon>
    </lineage>
</organism>
<accession>A0A523UVY3</accession>
<evidence type="ECO:0000313" key="4">
    <source>
        <dbReference type="EMBL" id="TET46714.1"/>
    </source>
</evidence>
<dbReference type="InterPro" id="IPR011006">
    <property type="entry name" value="CheY-like_superfamily"/>
</dbReference>
<dbReference type="EMBL" id="SOJN01000046">
    <property type="protein sequence ID" value="TET46714.1"/>
    <property type="molecule type" value="Genomic_DNA"/>
</dbReference>
<evidence type="ECO:0000256" key="1">
    <source>
        <dbReference type="ARBA" id="ARBA00022553"/>
    </source>
</evidence>
<evidence type="ECO:0000259" key="3">
    <source>
        <dbReference type="PROSITE" id="PS50110"/>
    </source>
</evidence>
<keyword evidence="1 2" id="KW-0597">Phosphoprotein</keyword>
<dbReference type="GO" id="GO:0000160">
    <property type="term" value="P:phosphorelay signal transduction system"/>
    <property type="evidence" value="ECO:0007669"/>
    <property type="project" value="InterPro"/>
</dbReference>
<dbReference type="SUPFAM" id="SSF52172">
    <property type="entry name" value="CheY-like"/>
    <property type="match status" value="1"/>
</dbReference>
<comment type="caution">
    <text evidence="4">The sequence shown here is derived from an EMBL/GenBank/DDBJ whole genome shotgun (WGS) entry which is preliminary data.</text>
</comment>
<protein>
    <submittedName>
        <fullName evidence="4">Response regulator</fullName>
    </submittedName>
</protein>
<dbReference type="PROSITE" id="PS50110">
    <property type="entry name" value="RESPONSE_REGULATORY"/>
    <property type="match status" value="1"/>
</dbReference>
<dbReference type="PANTHER" id="PTHR44591:SF20">
    <property type="entry name" value="PROTEIN PILH"/>
    <property type="match status" value="1"/>
</dbReference>
<evidence type="ECO:0000256" key="2">
    <source>
        <dbReference type="PROSITE-ProRule" id="PRU00169"/>
    </source>
</evidence>
<sequence>MSITCVLQKRHGNCSALFGAGQTRREAVSAVLIVEHDPAYRRKFFDLASEYTEETDFCTRTWQAIEMVQTKNYSSVVVDLDQEGIDPVDAIEVIKGISPGTAIIAVTERNRLELEKTVRKEGIFYYMVKPLDDDEFREAIERAVDCYGEAWE</sequence>
<feature type="domain" description="Response regulatory" evidence="3">
    <location>
        <begin position="30"/>
        <end position="144"/>
    </location>
</feature>
<dbReference type="Pfam" id="PF00072">
    <property type="entry name" value="Response_reg"/>
    <property type="match status" value="1"/>
</dbReference>
<feature type="modified residue" description="4-aspartylphosphate" evidence="2">
    <location>
        <position position="79"/>
    </location>
</feature>
<dbReference type="AlphaFoldDB" id="A0A523UVY3"/>
<dbReference type="InterPro" id="IPR050595">
    <property type="entry name" value="Bact_response_regulator"/>
</dbReference>
<dbReference type="Proteomes" id="UP000315525">
    <property type="component" value="Unassembled WGS sequence"/>
</dbReference>
<dbReference type="Gene3D" id="3.40.50.2300">
    <property type="match status" value="1"/>
</dbReference>
<dbReference type="PANTHER" id="PTHR44591">
    <property type="entry name" value="STRESS RESPONSE REGULATOR PROTEIN 1"/>
    <property type="match status" value="1"/>
</dbReference>
<proteinExistence type="predicted"/>
<name>A0A523UVY3_UNCT6</name>